<evidence type="ECO:0000313" key="8">
    <source>
        <dbReference type="Proteomes" id="UP001201163"/>
    </source>
</evidence>
<organism evidence="7 8">
    <name type="scientific">Lactarius akahatsu</name>
    <dbReference type="NCBI Taxonomy" id="416441"/>
    <lineage>
        <taxon>Eukaryota</taxon>
        <taxon>Fungi</taxon>
        <taxon>Dikarya</taxon>
        <taxon>Basidiomycota</taxon>
        <taxon>Agaricomycotina</taxon>
        <taxon>Agaricomycetes</taxon>
        <taxon>Russulales</taxon>
        <taxon>Russulaceae</taxon>
        <taxon>Lactarius</taxon>
    </lineage>
</organism>
<dbReference type="InterPro" id="IPR029044">
    <property type="entry name" value="Nucleotide-diphossugar_trans"/>
</dbReference>
<sequence length="369" mass="42141">MHPMRIFPYFYKASETFEDEDITITTLVTPNRFEVLRKLAARYEGPLSVTVHIPLPTSNSKSTLHKSLLALHALVTNSPDLASRADIHLVLSPFPRAFNTWRNLARLLARTIYILLLDVDFAICTDWRASVSALLRDGENDVGQRVRGGIAALVLPAFEYVKQAEGRNQAVFPQDKKALLGLVHANRIAPFHASFSAGHNSTDYRRFYTAKPGEVYKVTQYQAGYEPYVVVRKDAGGWCDERFTGYGGNKAACLFEMYLSGVSFYVLSDHFLIHQSHTYEEEARKNERRYNRKIHSDFREETCLRYLKRFSDQGVLNTTHASNAQEECRKIKGIGKIVTQVKQFHCTHACKKSYRTTAARWLSKYVGRM</sequence>
<dbReference type="AlphaFoldDB" id="A0AAD4LKJ7"/>
<keyword evidence="6" id="KW-0325">Glycoprotein</keyword>
<dbReference type="PANTHER" id="PTHR12270:SF25">
    <property type="entry name" value="GLYCOSYLTRANSFERASE-LIKE PROTEIN LARGE"/>
    <property type="match status" value="1"/>
</dbReference>
<reference evidence="7" key="1">
    <citation type="submission" date="2022-01" db="EMBL/GenBank/DDBJ databases">
        <title>Comparative genomics reveals a dynamic genome evolution in the ectomycorrhizal milk-cap (Lactarius) mushrooms.</title>
        <authorList>
            <consortium name="DOE Joint Genome Institute"/>
            <person name="Lebreton A."/>
            <person name="Tang N."/>
            <person name="Kuo A."/>
            <person name="LaButti K."/>
            <person name="Drula E."/>
            <person name="Barry K."/>
            <person name="Clum A."/>
            <person name="Lipzen A."/>
            <person name="Mousain D."/>
            <person name="Ng V."/>
            <person name="Wang R."/>
            <person name="Wang X."/>
            <person name="Dai Y."/>
            <person name="Henrissat B."/>
            <person name="Grigoriev I.V."/>
            <person name="Guerin-Laguette A."/>
            <person name="Yu F."/>
            <person name="Martin F.M."/>
        </authorList>
    </citation>
    <scope>NUCLEOTIDE SEQUENCE</scope>
    <source>
        <strain evidence="7">QP</strain>
    </source>
</reference>
<dbReference type="SUPFAM" id="SSF53448">
    <property type="entry name" value="Nucleotide-diphospho-sugar transferases"/>
    <property type="match status" value="1"/>
</dbReference>
<proteinExistence type="predicted"/>
<keyword evidence="2" id="KW-0812">Transmembrane</keyword>
<keyword evidence="4" id="KW-1133">Transmembrane helix</keyword>
<protein>
    <submittedName>
        <fullName evidence="7">Glycosyl-transferase for dystroglycan-domain-containing protein</fullName>
    </submittedName>
</protein>
<name>A0AAD4LKJ7_9AGAM</name>
<dbReference type="Pfam" id="PF13896">
    <property type="entry name" value="Glyco_transf_49"/>
    <property type="match status" value="2"/>
</dbReference>
<evidence type="ECO:0000256" key="1">
    <source>
        <dbReference type="ARBA" id="ARBA00004606"/>
    </source>
</evidence>
<accession>A0AAD4LKJ7</accession>
<evidence type="ECO:0000256" key="4">
    <source>
        <dbReference type="ARBA" id="ARBA00022989"/>
    </source>
</evidence>
<comment type="subcellular location">
    <subcellularLocation>
        <location evidence="1">Membrane</location>
        <topology evidence="1">Single-pass type II membrane protein</topology>
    </subcellularLocation>
</comment>
<keyword evidence="3" id="KW-0735">Signal-anchor</keyword>
<dbReference type="EMBL" id="JAKELL010000014">
    <property type="protein sequence ID" value="KAH8994456.1"/>
    <property type="molecule type" value="Genomic_DNA"/>
</dbReference>
<dbReference type="GO" id="GO:0042285">
    <property type="term" value="F:xylosyltransferase activity"/>
    <property type="evidence" value="ECO:0007669"/>
    <property type="project" value="TreeGrafter"/>
</dbReference>
<evidence type="ECO:0000313" key="7">
    <source>
        <dbReference type="EMBL" id="KAH8994456.1"/>
    </source>
</evidence>
<evidence type="ECO:0000256" key="3">
    <source>
        <dbReference type="ARBA" id="ARBA00022968"/>
    </source>
</evidence>
<keyword evidence="8" id="KW-1185">Reference proteome</keyword>
<evidence type="ECO:0000256" key="2">
    <source>
        <dbReference type="ARBA" id="ARBA00022692"/>
    </source>
</evidence>
<gene>
    <name evidence="7" type="ORF">EDB92DRAFT_1795422</name>
</gene>
<dbReference type="GO" id="GO:0035269">
    <property type="term" value="P:protein O-linked glycosylation via mannose"/>
    <property type="evidence" value="ECO:0007669"/>
    <property type="project" value="TreeGrafter"/>
</dbReference>
<dbReference type="Proteomes" id="UP001201163">
    <property type="component" value="Unassembled WGS sequence"/>
</dbReference>
<comment type="caution">
    <text evidence="7">The sequence shown here is derived from an EMBL/GenBank/DDBJ whole genome shotgun (WGS) entry which is preliminary data.</text>
</comment>
<dbReference type="GO" id="GO:0016020">
    <property type="term" value="C:membrane"/>
    <property type="evidence" value="ECO:0007669"/>
    <property type="project" value="UniProtKB-SubCell"/>
</dbReference>
<evidence type="ECO:0000256" key="5">
    <source>
        <dbReference type="ARBA" id="ARBA00023136"/>
    </source>
</evidence>
<evidence type="ECO:0000256" key="6">
    <source>
        <dbReference type="ARBA" id="ARBA00023180"/>
    </source>
</evidence>
<dbReference type="Gene3D" id="3.90.550.10">
    <property type="entry name" value="Spore Coat Polysaccharide Biosynthesis Protein SpsA, Chain A"/>
    <property type="match status" value="1"/>
</dbReference>
<keyword evidence="5" id="KW-0472">Membrane</keyword>
<dbReference type="PANTHER" id="PTHR12270">
    <property type="entry name" value="GLYCOSYLTRANSFERASE-RELATED"/>
    <property type="match status" value="1"/>
</dbReference>
<dbReference type="InterPro" id="IPR051292">
    <property type="entry name" value="Xyl/GlcA_transferase"/>
</dbReference>
<dbReference type="GO" id="GO:0015020">
    <property type="term" value="F:glucuronosyltransferase activity"/>
    <property type="evidence" value="ECO:0007669"/>
    <property type="project" value="TreeGrafter"/>
</dbReference>